<dbReference type="EMBL" id="JAHDVG010000483">
    <property type="protein sequence ID" value="KAH1171122.1"/>
    <property type="molecule type" value="Genomic_DNA"/>
</dbReference>
<dbReference type="InterPro" id="IPR053896">
    <property type="entry name" value="BTN3A2-like_Ig-C"/>
</dbReference>
<keyword evidence="5" id="KW-0325">Glycoprotein</keyword>
<sequence>MSLPIQSAKPPPFKYIYKSIPSMKPTRAQDDCSFSVVQQPRSVVVEAGAAAEMNCTLVPPKPLKNPDVVSVWYSRRIGNDVSGMEKITETDRLKGRFRLTWTEDVSSSTLHIHNLQENDMAIYHCRFFIFLFNPPCILDGNGTRLSVTESSTPENTTQHKPNQRAGEMTLYWNILLAVITVAIFTMAFLVCWHMGRRAVPLPISETPELDSKAGEDVTLHCRFKITSSFELQNIRLFWLLFRNGKRVRVHSYYNGTDSPEDQEEEFKDRTQLFLQQLSQGVTSLTLSNARPSDSGLYRCIIADNQDATIRETLLQVAAPYEPPQITALYNKEDNVLLQCKSQRGYPEAELTWQDANGNELTPSEPTEFLRTSEGVFQVLSNLSVSTNKDPIVCCSITHKVLLQHLTNCEKITGN</sequence>
<feature type="transmembrane region" description="Helical" evidence="7">
    <location>
        <begin position="170"/>
        <end position="192"/>
    </location>
</feature>
<dbReference type="Proteomes" id="UP000827986">
    <property type="component" value="Unassembled WGS sequence"/>
</dbReference>
<keyword evidence="2" id="KW-0732">Signal</keyword>
<dbReference type="InterPro" id="IPR007110">
    <property type="entry name" value="Ig-like_dom"/>
</dbReference>
<dbReference type="SMART" id="SM00406">
    <property type="entry name" value="IGv"/>
    <property type="match status" value="2"/>
</dbReference>
<keyword evidence="4" id="KW-1015">Disulfide bond</keyword>
<feature type="domain" description="Ig-like" evidence="8">
    <location>
        <begin position="200"/>
        <end position="310"/>
    </location>
</feature>
<keyword evidence="3 7" id="KW-0472">Membrane</keyword>
<name>A0A9D3X1R1_9SAUR</name>
<keyword evidence="10" id="KW-1185">Reference proteome</keyword>
<dbReference type="PROSITE" id="PS50835">
    <property type="entry name" value="IG_LIKE"/>
    <property type="match status" value="2"/>
</dbReference>
<keyword evidence="6" id="KW-0393">Immunoglobulin domain</keyword>
<evidence type="ECO:0000259" key="8">
    <source>
        <dbReference type="PROSITE" id="PS50835"/>
    </source>
</evidence>
<evidence type="ECO:0000256" key="5">
    <source>
        <dbReference type="ARBA" id="ARBA00023180"/>
    </source>
</evidence>
<comment type="caution">
    <text evidence="9">The sequence shown here is derived from an EMBL/GenBank/DDBJ whole genome shotgun (WGS) entry which is preliminary data.</text>
</comment>
<evidence type="ECO:0000256" key="6">
    <source>
        <dbReference type="ARBA" id="ARBA00023319"/>
    </source>
</evidence>
<comment type="subcellular location">
    <subcellularLocation>
        <location evidence="1">Membrane</location>
    </subcellularLocation>
</comment>
<accession>A0A9D3X1R1</accession>
<dbReference type="InterPro" id="IPR013106">
    <property type="entry name" value="Ig_V-set"/>
</dbReference>
<gene>
    <name evidence="9" type="ORF">KIL84_006740</name>
</gene>
<dbReference type="PANTHER" id="PTHR24100:SF155">
    <property type="entry name" value="CD276 ANTIGEN"/>
    <property type="match status" value="1"/>
</dbReference>
<dbReference type="InterPro" id="IPR036179">
    <property type="entry name" value="Ig-like_dom_sf"/>
</dbReference>
<dbReference type="SMART" id="SM00409">
    <property type="entry name" value="IG"/>
    <property type="match status" value="2"/>
</dbReference>
<protein>
    <recommendedName>
        <fullName evidence="8">Ig-like domain-containing protein</fullName>
    </recommendedName>
</protein>
<evidence type="ECO:0000256" key="4">
    <source>
        <dbReference type="ARBA" id="ARBA00023157"/>
    </source>
</evidence>
<dbReference type="FunFam" id="2.60.40.10:FF:000142">
    <property type="entry name" value="V-set domain-containing T-cell activation inhibitor 1"/>
    <property type="match status" value="1"/>
</dbReference>
<evidence type="ECO:0000256" key="7">
    <source>
        <dbReference type="SAM" id="Phobius"/>
    </source>
</evidence>
<evidence type="ECO:0000313" key="9">
    <source>
        <dbReference type="EMBL" id="KAH1171122.1"/>
    </source>
</evidence>
<dbReference type="GO" id="GO:0050863">
    <property type="term" value="P:regulation of T cell activation"/>
    <property type="evidence" value="ECO:0007669"/>
    <property type="project" value="UniProtKB-ARBA"/>
</dbReference>
<dbReference type="Pfam" id="PF22705">
    <property type="entry name" value="C2-set_3"/>
    <property type="match status" value="1"/>
</dbReference>
<dbReference type="GO" id="GO:0050852">
    <property type="term" value="P:T cell receptor signaling pathway"/>
    <property type="evidence" value="ECO:0007669"/>
    <property type="project" value="TreeGrafter"/>
</dbReference>
<dbReference type="PANTHER" id="PTHR24100">
    <property type="entry name" value="BUTYROPHILIN"/>
    <property type="match status" value="1"/>
</dbReference>
<dbReference type="GO" id="GO:0005102">
    <property type="term" value="F:signaling receptor binding"/>
    <property type="evidence" value="ECO:0007669"/>
    <property type="project" value="TreeGrafter"/>
</dbReference>
<dbReference type="GO" id="GO:0001817">
    <property type="term" value="P:regulation of cytokine production"/>
    <property type="evidence" value="ECO:0007669"/>
    <property type="project" value="TreeGrafter"/>
</dbReference>
<dbReference type="InterPro" id="IPR050504">
    <property type="entry name" value="IgSF_BTN/MOG"/>
</dbReference>
<dbReference type="SUPFAM" id="SSF48726">
    <property type="entry name" value="Immunoglobulin"/>
    <property type="match status" value="3"/>
</dbReference>
<keyword evidence="7" id="KW-0812">Transmembrane</keyword>
<proteinExistence type="predicted"/>
<reference evidence="9" key="1">
    <citation type="submission" date="2021-09" db="EMBL/GenBank/DDBJ databases">
        <title>The genome of Mauremys mutica provides insights into the evolution of semi-aquatic lifestyle.</title>
        <authorList>
            <person name="Gong S."/>
            <person name="Gao Y."/>
        </authorList>
    </citation>
    <scope>NUCLEOTIDE SEQUENCE</scope>
    <source>
        <strain evidence="9">MM-2020</strain>
        <tissue evidence="9">Muscle</tissue>
    </source>
</reference>
<dbReference type="Pfam" id="PF07686">
    <property type="entry name" value="V-set"/>
    <property type="match status" value="2"/>
</dbReference>
<dbReference type="GO" id="GO:1903037">
    <property type="term" value="P:regulation of leukocyte cell-cell adhesion"/>
    <property type="evidence" value="ECO:0007669"/>
    <property type="project" value="UniProtKB-ARBA"/>
</dbReference>
<dbReference type="CDD" id="cd00099">
    <property type="entry name" value="IgV"/>
    <property type="match status" value="1"/>
</dbReference>
<dbReference type="Gene3D" id="2.60.40.10">
    <property type="entry name" value="Immunoglobulins"/>
    <property type="match status" value="3"/>
</dbReference>
<dbReference type="InterPro" id="IPR013783">
    <property type="entry name" value="Ig-like_fold"/>
</dbReference>
<keyword evidence="7" id="KW-1133">Transmembrane helix</keyword>
<dbReference type="InterPro" id="IPR003599">
    <property type="entry name" value="Ig_sub"/>
</dbReference>
<dbReference type="AlphaFoldDB" id="A0A9D3X1R1"/>
<evidence type="ECO:0000256" key="3">
    <source>
        <dbReference type="ARBA" id="ARBA00023136"/>
    </source>
</evidence>
<feature type="domain" description="Ig-like" evidence="8">
    <location>
        <begin position="21"/>
        <end position="126"/>
    </location>
</feature>
<dbReference type="GO" id="GO:0009897">
    <property type="term" value="C:external side of plasma membrane"/>
    <property type="evidence" value="ECO:0007669"/>
    <property type="project" value="TreeGrafter"/>
</dbReference>
<evidence type="ECO:0000256" key="1">
    <source>
        <dbReference type="ARBA" id="ARBA00004370"/>
    </source>
</evidence>
<evidence type="ECO:0000256" key="2">
    <source>
        <dbReference type="ARBA" id="ARBA00022729"/>
    </source>
</evidence>
<evidence type="ECO:0000313" key="10">
    <source>
        <dbReference type="Proteomes" id="UP000827986"/>
    </source>
</evidence>
<organism evidence="9 10">
    <name type="scientific">Mauremys mutica</name>
    <name type="common">yellowpond turtle</name>
    <dbReference type="NCBI Taxonomy" id="74926"/>
    <lineage>
        <taxon>Eukaryota</taxon>
        <taxon>Metazoa</taxon>
        <taxon>Chordata</taxon>
        <taxon>Craniata</taxon>
        <taxon>Vertebrata</taxon>
        <taxon>Euteleostomi</taxon>
        <taxon>Archelosauria</taxon>
        <taxon>Testudinata</taxon>
        <taxon>Testudines</taxon>
        <taxon>Cryptodira</taxon>
        <taxon>Durocryptodira</taxon>
        <taxon>Testudinoidea</taxon>
        <taxon>Geoemydidae</taxon>
        <taxon>Geoemydinae</taxon>
        <taxon>Mauremys</taxon>
    </lineage>
</organism>